<evidence type="ECO:0000256" key="1">
    <source>
        <dbReference type="ARBA" id="ARBA00004479"/>
    </source>
</evidence>
<dbReference type="EMBL" id="PKPP01006900">
    <property type="protein sequence ID" value="PWA54994.1"/>
    <property type="molecule type" value="Genomic_DNA"/>
</dbReference>
<proteinExistence type="predicted"/>
<accession>A0A2U1M1A8</accession>
<evidence type="ECO:0000313" key="11">
    <source>
        <dbReference type="Proteomes" id="UP000245207"/>
    </source>
</evidence>
<name>A0A2U1M1A8_ARTAN</name>
<comment type="subcellular location">
    <subcellularLocation>
        <location evidence="1">Membrane</location>
        <topology evidence="1">Single-pass type I membrane protein</topology>
    </subcellularLocation>
</comment>
<evidence type="ECO:0000256" key="7">
    <source>
        <dbReference type="ARBA" id="ARBA00023136"/>
    </source>
</evidence>
<keyword evidence="6" id="KW-1133">Transmembrane helix</keyword>
<evidence type="ECO:0000313" key="10">
    <source>
        <dbReference type="EMBL" id="PWA54994.1"/>
    </source>
</evidence>
<dbReference type="Pfam" id="PF08263">
    <property type="entry name" value="LRRNT_2"/>
    <property type="match status" value="1"/>
</dbReference>
<evidence type="ECO:0000256" key="6">
    <source>
        <dbReference type="ARBA" id="ARBA00022989"/>
    </source>
</evidence>
<keyword evidence="7" id="KW-0472">Membrane</keyword>
<dbReference type="Gene3D" id="3.80.10.10">
    <property type="entry name" value="Ribonuclease Inhibitor"/>
    <property type="match status" value="1"/>
</dbReference>
<organism evidence="10 11">
    <name type="scientific">Artemisia annua</name>
    <name type="common">Sweet wormwood</name>
    <dbReference type="NCBI Taxonomy" id="35608"/>
    <lineage>
        <taxon>Eukaryota</taxon>
        <taxon>Viridiplantae</taxon>
        <taxon>Streptophyta</taxon>
        <taxon>Embryophyta</taxon>
        <taxon>Tracheophyta</taxon>
        <taxon>Spermatophyta</taxon>
        <taxon>Magnoliopsida</taxon>
        <taxon>eudicotyledons</taxon>
        <taxon>Gunneridae</taxon>
        <taxon>Pentapetalae</taxon>
        <taxon>asterids</taxon>
        <taxon>campanulids</taxon>
        <taxon>Asterales</taxon>
        <taxon>Asteraceae</taxon>
        <taxon>Asteroideae</taxon>
        <taxon>Anthemideae</taxon>
        <taxon>Artemisiinae</taxon>
        <taxon>Artemisia</taxon>
    </lineage>
</organism>
<dbReference type="AlphaFoldDB" id="A0A2U1M1A8"/>
<keyword evidence="4" id="KW-0732">Signal</keyword>
<dbReference type="Proteomes" id="UP000245207">
    <property type="component" value="Unassembled WGS sequence"/>
</dbReference>
<evidence type="ECO:0000256" key="4">
    <source>
        <dbReference type="ARBA" id="ARBA00022729"/>
    </source>
</evidence>
<comment type="caution">
    <text evidence="10">The sequence shown here is derived from an EMBL/GenBank/DDBJ whole genome shotgun (WGS) entry which is preliminary data.</text>
</comment>
<dbReference type="SUPFAM" id="SSF52058">
    <property type="entry name" value="L domain-like"/>
    <property type="match status" value="1"/>
</dbReference>
<dbReference type="STRING" id="35608.A0A2U1M1A8"/>
<keyword evidence="8" id="KW-0325">Glycoprotein</keyword>
<dbReference type="OrthoDB" id="1394818at2759"/>
<dbReference type="InterPro" id="IPR046956">
    <property type="entry name" value="RLP23-like"/>
</dbReference>
<reference evidence="10 11" key="1">
    <citation type="journal article" date="2018" name="Mol. Plant">
        <title>The genome of Artemisia annua provides insight into the evolution of Asteraceae family and artemisinin biosynthesis.</title>
        <authorList>
            <person name="Shen Q."/>
            <person name="Zhang L."/>
            <person name="Liao Z."/>
            <person name="Wang S."/>
            <person name="Yan T."/>
            <person name="Shi P."/>
            <person name="Liu M."/>
            <person name="Fu X."/>
            <person name="Pan Q."/>
            <person name="Wang Y."/>
            <person name="Lv Z."/>
            <person name="Lu X."/>
            <person name="Zhang F."/>
            <person name="Jiang W."/>
            <person name="Ma Y."/>
            <person name="Chen M."/>
            <person name="Hao X."/>
            <person name="Li L."/>
            <person name="Tang Y."/>
            <person name="Lv G."/>
            <person name="Zhou Y."/>
            <person name="Sun X."/>
            <person name="Brodelius P.E."/>
            <person name="Rose J.K.C."/>
            <person name="Tang K."/>
        </authorList>
    </citation>
    <scope>NUCLEOTIDE SEQUENCE [LARGE SCALE GENOMIC DNA]</scope>
    <source>
        <strain evidence="11">cv. Huhao1</strain>
        <tissue evidence="10">Leaf</tissue>
    </source>
</reference>
<dbReference type="InterPro" id="IPR013210">
    <property type="entry name" value="LRR_N_plant-typ"/>
</dbReference>
<dbReference type="PANTHER" id="PTHR48061:SF2">
    <property type="entry name" value="RECEPTOR LIKE PROTEIN 30-LIKE"/>
    <property type="match status" value="1"/>
</dbReference>
<dbReference type="GO" id="GO:0016020">
    <property type="term" value="C:membrane"/>
    <property type="evidence" value="ECO:0007669"/>
    <property type="project" value="UniProtKB-SubCell"/>
</dbReference>
<dbReference type="InterPro" id="IPR032675">
    <property type="entry name" value="LRR_dom_sf"/>
</dbReference>
<evidence type="ECO:0000256" key="5">
    <source>
        <dbReference type="ARBA" id="ARBA00022737"/>
    </source>
</evidence>
<evidence type="ECO:0000256" key="8">
    <source>
        <dbReference type="ARBA" id="ARBA00023180"/>
    </source>
</evidence>
<evidence type="ECO:0000259" key="9">
    <source>
        <dbReference type="Pfam" id="PF08263"/>
    </source>
</evidence>
<evidence type="ECO:0000256" key="3">
    <source>
        <dbReference type="ARBA" id="ARBA00022692"/>
    </source>
</evidence>
<gene>
    <name evidence="10" type="ORF">CTI12_AA431450</name>
</gene>
<keyword evidence="5" id="KW-0677">Repeat</keyword>
<keyword evidence="3" id="KW-0812">Transmembrane</keyword>
<keyword evidence="11" id="KW-1185">Reference proteome</keyword>
<sequence length="154" mass="16746">MVNTDGLIHYMSCSKLKRSLSCSVATSRRSSSCSVALLLFKQNLLSINGTAFSYVDEFCQDALGSDYHPKMMSWNTSTDCCNWDGVSYDNSTGDIIGLHLNCGMLQGTIHPDSSLFNLTHLTYLGLSYNRLNGTLPSLVGQKGLSLAPTFEIGS</sequence>
<dbReference type="PANTHER" id="PTHR48061">
    <property type="entry name" value="LEUCINE-RICH REPEAT RECEPTOR PROTEIN KINASE EMS1-LIKE-RELATED"/>
    <property type="match status" value="1"/>
</dbReference>
<protein>
    <submittedName>
        <fullName evidence="10">Leucine-rich repeat-containing protein</fullName>
    </submittedName>
</protein>
<evidence type="ECO:0000256" key="2">
    <source>
        <dbReference type="ARBA" id="ARBA00022614"/>
    </source>
</evidence>
<keyword evidence="2" id="KW-0433">Leucine-rich repeat</keyword>
<feature type="domain" description="Leucine-rich repeat-containing N-terminal plant-type" evidence="9">
    <location>
        <begin position="63"/>
        <end position="87"/>
    </location>
</feature>